<dbReference type="RefSeq" id="WP_020634951.1">
    <property type="nucleotide sequence ID" value="NZ_KB913032.1"/>
</dbReference>
<organism evidence="1 2">
    <name type="scientific">Amycolatopsis alba DSM 44262</name>
    <dbReference type="NCBI Taxonomy" id="1125972"/>
    <lineage>
        <taxon>Bacteria</taxon>
        <taxon>Bacillati</taxon>
        <taxon>Actinomycetota</taxon>
        <taxon>Actinomycetes</taxon>
        <taxon>Pseudonocardiales</taxon>
        <taxon>Pseudonocardiaceae</taxon>
        <taxon>Amycolatopsis</taxon>
    </lineage>
</organism>
<proteinExistence type="predicted"/>
<accession>A0A229RDU1</accession>
<sequence length="120" mass="12679">MVAAGQPGHSAHELSRAIAVRTEYFATEQAVHSLRQAIKLGHTAEIVAGVSTAITTVDHLATLAQVRPGDTTSVELRNVVLRCQDALDRAVHQGDIDGVIGHGELAGDAVMNYAIYLSNP</sequence>
<name>A0A229RDU1_AMYAL</name>
<evidence type="ECO:0000313" key="2">
    <source>
        <dbReference type="Proteomes" id="UP000215563"/>
    </source>
</evidence>
<evidence type="ECO:0000313" key="1">
    <source>
        <dbReference type="EMBL" id="OXM44807.1"/>
    </source>
</evidence>
<dbReference type="EMBL" id="NMQU01000112">
    <property type="protein sequence ID" value="OXM44807.1"/>
    <property type="molecule type" value="Genomic_DNA"/>
</dbReference>
<dbReference type="OrthoDB" id="3629309at2"/>
<comment type="caution">
    <text evidence="1">The sequence shown here is derived from an EMBL/GenBank/DDBJ whole genome shotgun (WGS) entry which is preliminary data.</text>
</comment>
<protein>
    <submittedName>
        <fullName evidence="1">Uncharacterized protein</fullName>
    </submittedName>
</protein>
<dbReference type="Proteomes" id="UP000215563">
    <property type="component" value="Unassembled WGS sequence"/>
</dbReference>
<keyword evidence="2" id="KW-1185">Reference proteome</keyword>
<dbReference type="AlphaFoldDB" id="A0A229RDU1"/>
<gene>
    <name evidence="1" type="ORF">CFP75_33330</name>
</gene>
<reference evidence="1 2" key="1">
    <citation type="submission" date="2017-07" db="EMBL/GenBank/DDBJ databases">
        <title>Amycolatopsis alba DSM 44262 Genome sequencing and assembly.</title>
        <authorList>
            <person name="Kaur N."/>
            <person name="Mayilraj S."/>
        </authorList>
    </citation>
    <scope>NUCLEOTIDE SEQUENCE [LARGE SCALE GENOMIC DNA]</scope>
    <source>
        <strain evidence="1 2">DSM 44262</strain>
    </source>
</reference>